<gene>
    <name evidence="2" type="ORF">ALC60_03540</name>
</gene>
<evidence type="ECO:0000256" key="1">
    <source>
        <dbReference type="SAM" id="MobiDB-lite"/>
    </source>
</evidence>
<dbReference type="AlphaFoldDB" id="A0A151XBA3"/>
<feature type="region of interest" description="Disordered" evidence="1">
    <location>
        <begin position="19"/>
        <end position="40"/>
    </location>
</feature>
<reference evidence="2 3" key="1">
    <citation type="submission" date="2015-09" db="EMBL/GenBank/DDBJ databases">
        <title>Trachymyrmex zeteki WGS genome.</title>
        <authorList>
            <person name="Nygaard S."/>
            <person name="Hu H."/>
            <person name="Boomsma J."/>
            <person name="Zhang G."/>
        </authorList>
    </citation>
    <scope>NUCLEOTIDE SEQUENCE [LARGE SCALE GENOMIC DNA]</scope>
    <source>
        <strain evidence="2">Tzet28-1</strain>
        <tissue evidence="2">Whole body</tissue>
    </source>
</reference>
<accession>A0A151XBA3</accession>
<keyword evidence="3" id="KW-1185">Reference proteome</keyword>
<organism evidence="2 3">
    <name type="scientific">Mycetomoellerius zeteki</name>
    <dbReference type="NCBI Taxonomy" id="64791"/>
    <lineage>
        <taxon>Eukaryota</taxon>
        <taxon>Metazoa</taxon>
        <taxon>Ecdysozoa</taxon>
        <taxon>Arthropoda</taxon>
        <taxon>Hexapoda</taxon>
        <taxon>Insecta</taxon>
        <taxon>Pterygota</taxon>
        <taxon>Neoptera</taxon>
        <taxon>Endopterygota</taxon>
        <taxon>Hymenoptera</taxon>
        <taxon>Apocrita</taxon>
        <taxon>Aculeata</taxon>
        <taxon>Formicoidea</taxon>
        <taxon>Formicidae</taxon>
        <taxon>Myrmicinae</taxon>
        <taxon>Mycetomoellerius</taxon>
    </lineage>
</organism>
<protein>
    <submittedName>
        <fullName evidence="2">Uncharacterized protein</fullName>
    </submittedName>
</protein>
<sequence length="109" mass="11762">MDIKAPYEKWLKNTEADDAVARGGGGERDRYGGGRGGGGGAFAVTKQIGRRLSPRDQERLCVVAEAQTSAQSDPQSERQPQPFLGLACVSSLLRLSRFLDGPAQRDNGW</sequence>
<dbReference type="Proteomes" id="UP000075809">
    <property type="component" value="Unassembled WGS sequence"/>
</dbReference>
<proteinExistence type="predicted"/>
<dbReference type="EMBL" id="KQ982335">
    <property type="protein sequence ID" value="KYQ57578.1"/>
    <property type="molecule type" value="Genomic_DNA"/>
</dbReference>
<name>A0A151XBA3_9HYME</name>
<evidence type="ECO:0000313" key="3">
    <source>
        <dbReference type="Proteomes" id="UP000075809"/>
    </source>
</evidence>
<evidence type="ECO:0000313" key="2">
    <source>
        <dbReference type="EMBL" id="KYQ57578.1"/>
    </source>
</evidence>